<dbReference type="PANTHER" id="PTHR30289:SF1">
    <property type="entry name" value="PEBP (PHOSPHATIDYLETHANOLAMINE-BINDING PROTEIN) FAMILY PROTEIN"/>
    <property type="match status" value="1"/>
</dbReference>
<dbReference type="EMBL" id="BART01001269">
    <property type="protein sequence ID" value="GAG65703.1"/>
    <property type="molecule type" value="Genomic_DNA"/>
</dbReference>
<reference evidence="1" key="1">
    <citation type="journal article" date="2014" name="Front. Microbiol.">
        <title>High frequency of phylogenetically diverse reductive dehalogenase-homologous genes in deep subseafloor sedimentary metagenomes.</title>
        <authorList>
            <person name="Kawai M."/>
            <person name="Futagami T."/>
            <person name="Toyoda A."/>
            <person name="Takaki Y."/>
            <person name="Nishi S."/>
            <person name="Hori S."/>
            <person name="Arai W."/>
            <person name="Tsubouchi T."/>
            <person name="Morono Y."/>
            <person name="Uchiyama I."/>
            <person name="Ito T."/>
            <person name="Fujiyama A."/>
            <person name="Inagaki F."/>
            <person name="Takami H."/>
        </authorList>
    </citation>
    <scope>NUCLEOTIDE SEQUENCE</scope>
    <source>
        <strain evidence="1">Expedition CK06-06</strain>
    </source>
</reference>
<sequence>AKSLVLIVDDPDAPAKTWVHWTVWNIDPKTTEILENSIPQDAVEGVTDFGTSGYGGPCPPSGTHRYFFKLYALDTTLDLSSSATVEDIQEAMEGHILDSVELIGLYECK</sequence>
<dbReference type="Gene3D" id="3.90.280.10">
    <property type="entry name" value="PEBP-like"/>
    <property type="match status" value="1"/>
</dbReference>
<feature type="non-terminal residue" evidence="1">
    <location>
        <position position="1"/>
    </location>
</feature>
<dbReference type="AlphaFoldDB" id="X0ZZ14"/>
<proteinExistence type="predicted"/>
<dbReference type="PANTHER" id="PTHR30289">
    <property type="entry name" value="UNCHARACTERIZED PROTEIN YBCL-RELATED"/>
    <property type="match status" value="1"/>
</dbReference>
<protein>
    <recommendedName>
        <fullName evidence="2">YbhB/YbcL family Raf kinase inhibitor-like protein</fullName>
    </recommendedName>
</protein>
<dbReference type="Pfam" id="PF01161">
    <property type="entry name" value="PBP"/>
    <property type="match status" value="1"/>
</dbReference>
<accession>X0ZZ14</accession>
<comment type="caution">
    <text evidence="1">The sequence shown here is derived from an EMBL/GenBank/DDBJ whole genome shotgun (WGS) entry which is preliminary data.</text>
</comment>
<dbReference type="InterPro" id="IPR008914">
    <property type="entry name" value="PEBP"/>
</dbReference>
<dbReference type="CDD" id="cd00865">
    <property type="entry name" value="PEBP_bact_arch"/>
    <property type="match status" value="1"/>
</dbReference>
<dbReference type="InterPro" id="IPR036610">
    <property type="entry name" value="PEBP-like_sf"/>
</dbReference>
<gene>
    <name evidence="1" type="ORF">S01H4_04657</name>
</gene>
<organism evidence="1">
    <name type="scientific">marine sediment metagenome</name>
    <dbReference type="NCBI Taxonomy" id="412755"/>
    <lineage>
        <taxon>unclassified sequences</taxon>
        <taxon>metagenomes</taxon>
        <taxon>ecological metagenomes</taxon>
    </lineage>
</organism>
<dbReference type="NCBIfam" id="TIGR00481">
    <property type="entry name" value="YbhB/YbcL family Raf kinase inhibitor-like protein"/>
    <property type="match status" value="1"/>
</dbReference>
<dbReference type="InterPro" id="IPR005247">
    <property type="entry name" value="YbhB_YbcL/LppC-like"/>
</dbReference>
<dbReference type="SUPFAM" id="SSF49777">
    <property type="entry name" value="PEBP-like"/>
    <property type="match status" value="1"/>
</dbReference>
<evidence type="ECO:0008006" key="2">
    <source>
        <dbReference type="Google" id="ProtNLM"/>
    </source>
</evidence>
<name>X0ZZ14_9ZZZZ</name>
<evidence type="ECO:0000313" key="1">
    <source>
        <dbReference type="EMBL" id="GAG65703.1"/>
    </source>
</evidence>